<keyword evidence="1" id="KW-0732">Signal</keyword>
<accession>A0A0D2D3I9</accession>
<keyword evidence="4" id="KW-1185">Reference proteome</keyword>
<dbReference type="InterPro" id="IPR010730">
    <property type="entry name" value="HET"/>
</dbReference>
<dbReference type="Proteomes" id="UP000054266">
    <property type="component" value="Unassembled WGS sequence"/>
</dbReference>
<gene>
    <name evidence="3" type="ORF">PV04_00274</name>
</gene>
<evidence type="ECO:0000259" key="2">
    <source>
        <dbReference type="Pfam" id="PF06985"/>
    </source>
</evidence>
<dbReference type="PANTHER" id="PTHR33112">
    <property type="entry name" value="DOMAIN PROTEIN, PUTATIVE-RELATED"/>
    <property type="match status" value="1"/>
</dbReference>
<proteinExistence type="predicted"/>
<protein>
    <recommendedName>
        <fullName evidence="2">Heterokaryon incompatibility domain-containing protein</fullName>
    </recommendedName>
</protein>
<evidence type="ECO:0000313" key="4">
    <source>
        <dbReference type="Proteomes" id="UP000054266"/>
    </source>
</evidence>
<feature type="chain" id="PRO_5002240188" description="Heterokaryon incompatibility domain-containing protein" evidence="1">
    <location>
        <begin position="30"/>
        <end position="983"/>
    </location>
</feature>
<dbReference type="HOGENOM" id="CLU_003953_5_0_1"/>
<evidence type="ECO:0000313" key="3">
    <source>
        <dbReference type="EMBL" id="KIW72051.1"/>
    </source>
</evidence>
<name>A0A0D2D3I9_9EURO</name>
<dbReference type="EMBL" id="KN846956">
    <property type="protein sequence ID" value="KIW72051.1"/>
    <property type="molecule type" value="Genomic_DNA"/>
</dbReference>
<dbReference type="Pfam" id="PF06985">
    <property type="entry name" value="HET"/>
    <property type="match status" value="1"/>
</dbReference>
<dbReference type="PANTHER" id="PTHR33112:SF12">
    <property type="entry name" value="HETEROKARYON INCOMPATIBILITY DOMAIN-CONTAINING PROTEIN"/>
    <property type="match status" value="1"/>
</dbReference>
<sequence>MSLYVLALSVSQLWQITLMLMAVWSRSRAAAAGGSDTKSSCIKEVSFVEDDATEDDVAEVDVTEDHVIRPRADSLKGNREKRLCEKCKGLGLRVEKFLVERNVELPRRDYQVFNQSSKKLKENDLNSGSMKRKLGLLKDIISTSDSCPFCWLIVKSVSAKEDPRGQLRQSATCHTNWEIDGRERTQVIMRPRTRRIHITWEMPDLGDMPGLEDAHFVFYVGPSSHPHSDARENFINEVLFLGRPIESVSDKKALMRSWLDLCCDSHKGHCIRQMECTSDFGKMIQSSFFGVIDVVTMNLTSLPCQNLPMDQPFTDSPYNPVYVAGDGSRLIYEPYLALSYAWGPQSDRGAYMTNLDNVLQHRQPGGLEEHVREFPKVTQDAINLVQRLGLRYLWVDHLCVVQKTRSFKLNCDYMDAIYGNAIATICAADGEDSSVGLKAMYPDLHREEQIMEQCEDITLMISHPPETRIRNSAWNKRAWTFQERLLSQRCLIFSGGRVYFQCRSTGMSEDIFADQLGAGWSLDLVDAPSRILPEIHRRAVWFYLKSVRLYTDREITRDGDILAAYKGISNLMEATLRAPFIFGLPSSHFDLALLWQAGGSVDRRDESNFAVEGDTKFPSWSWCGWKSAPMEYYPGMVGECVANLNEWLLNHTWISWYIRDGRGDLRPIWPGWDDLVDKSTEMRWRGYGATRSRPRPDSEIFGSDIDRSDNRLLTGSVFPSERQGGNEIVPYPHPAPGEQPREDEFVLDHGRLHSTGGPFYRIETLQNRYNDIRVRDREYDVRGHEGDEASSLQATMPLESGRRKGYFVDEYGRRLPVAYLALKKPFRKTLPENPYLVLQSFGGPNPEFPDQPILQFWTWQASFHVIPMDGWERDDSLPNDLQRCNIADDNRDWCGTIVLGWQQVKDLTKGSHEFIAISEAKSFTDEECKTWTYYIPKEREDSEWDLVNVLLIKRGQRGWQRVGLGKVFRAAFWRARWREIILE</sequence>
<feature type="domain" description="Heterokaryon incompatibility" evidence="2">
    <location>
        <begin position="335"/>
        <end position="483"/>
    </location>
</feature>
<dbReference type="AlphaFoldDB" id="A0A0D2D3I9"/>
<evidence type="ECO:0000256" key="1">
    <source>
        <dbReference type="SAM" id="SignalP"/>
    </source>
</evidence>
<reference evidence="3 4" key="1">
    <citation type="submission" date="2015-01" db="EMBL/GenBank/DDBJ databases">
        <title>The Genome Sequence of Capronia semiimmersa CBS27337.</title>
        <authorList>
            <consortium name="The Broad Institute Genomics Platform"/>
            <person name="Cuomo C."/>
            <person name="de Hoog S."/>
            <person name="Gorbushina A."/>
            <person name="Stielow B."/>
            <person name="Teixiera M."/>
            <person name="Abouelleil A."/>
            <person name="Chapman S.B."/>
            <person name="Priest M."/>
            <person name="Young S.K."/>
            <person name="Wortman J."/>
            <person name="Nusbaum C."/>
            <person name="Birren B."/>
        </authorList>
    </citation>
    <scope>NUCLEOTIDE SEQUENCE [LARGE SCALE GENOMIC DNA]</scope>
    <source>
        <strain evidence="3 4">CBS 27337</strain>
    </source>
</reference>
<feature type="signal peptide" evidence="1">
    <location>
        <begin position="1"/>
        <end position="29"/>
    </location>
</feature>
<organism evidence="3 4">
    <name type="scientific">Phialophora macrospora</name>
    <dbReference type="NCBI Taxonomy" id="1851006"/>
    <lineage>
        <taxon>Eukaryota</taxon>
        <taxon>Fungi</taxon>
        <taxon>Dikarya</taxon>
        <taxon>Ascomycota</taxon>
        <taxon>Pezizomycotina</taxon>
        <taxon>Eurotiomycetes</taxon>
        <taxon>Chaetothyriomycetidae</taxon>
        <taxon>Chaetothyriales</taxon>
        <taxon>Herpotrichiellaceae</taxon>
        <taxon>Phialophora</taxon>
    </lineage>
</organism>